<dbReference type="InterPro" id="IPR003961">
    <property type="entry name" value="FN3_dom"/>
</dbReference>
<dbReference type="InterPro" id="IPR036116">
    <property type="entry name" value="FN3_sf"/>
</dbReference>
<evidence type="ECO:0000256" key="1">
    <source>
        <dbReference type="SAM" id="MobiDB-lite"/>
    </source>
</evidence>
<evidence type="ECO:0000313" key="3">
    <source>
        <dbReference type="EnsemblMetazoa" id="Aqu2.1.11799_001"/>
    </source>
</evidence>
<feature type="region of interest" description="Disordered" evidence="1">
    <location>
        <begin position="376"/>
        <end position="494"/>
    </location>
</feature>
<dbReference type="InParanoid" id="A0A1X7TB75"/>
<evidence type="ECO:0000259" key="2">
    <source>
        <dbReference type="PROSITE" id="PS50853"/>
    </source>
</evidence>
<organism evidence="3">
    <name type="scientific">Amphimedon queenslandica</name>
    <name type="common">Sponge</name>
    <dbReference type="NCBI Taxonomy" id="400682"/>
    <lineage>
        <taxon>Eukaryota</taxon>
        <taxon>Metazoa</taxon>
        <taxon>Porifera</taxon>
        <taxon>Demospongiae</taxon>
        <taxon>Heteroscleromorpha</taxon>
        <taxon>Haplosclerida</taxon>
        <taxon>Niphatidae</taxon>
        <taxon>Amphimedon</taxon>
    </lineage>
</organism>
<dbReference type="SUPFAM" id="SSF49265">
    <property type="entry name" value="Fibronectin type III"/>
    <property type="match status" value="1"/>
</dbReference>
<feature type="compositionally biased region" description="Basic and acidic residues" evidence="1">
    <location>
        <begin position="376"/>
        <end position="452"/>
    </location>
</feature>
<sequence>MHDLDYIRSNKERGEALTAVTTMDISATRLIFVLFLIFCPTHIYCKFTVQPVSINTTLNSTVQFSCEAADYEILYFLVDCIQANREEIRNRGFKDVVIPIGGGALRGVLTAKAYDINNNTNVTCVASSQSTLPVTSDTVFFMIQGLLASVANLDYTFINGSSVLLTWTAPYTLDNVPITGYYIVNGLVNITTTNNNTNITLSTTNPNPCVLNNVSVSPINDFGLGSSSIKNFYYQTVPQSVKKTTVTFSNYTQSTVILHFNIPIIVECTGEAPENATVTILCNETVIFHNIYLIVNYHNNVTGSVPIPRYKSSCSVIIVFSNAIGRSEPFLLTFETTTTVSTISDAQSSSKVSMPVLAGAIIGGIFAILSPSTTRPHDAFKTGPHDDSKTGPHDDSKTGPHDASKNGPHHKSEIGPHDASETEPHDAFETGPHDASETGPHDASEIGPHETVWDGARLISNTDDADDNSADQLSTKKSSTIPRGTQRPPSVCFA</sequence>
<dbReference type="EnsemblMetazoa" id="Aqu2.1.11799_001">
    <property type="protein sequence ID" value="Aqu2.1.11799_001"/>
    <property type="gene ID" value="Aqu2.1.11799"/>
</dbReference>
<name>A0A1X7TB75_AMPQE</name>
<dbReference type="PROSITE" id="PS50853">
    <property type="entry name" value="FN3"/>
    <property type="match status" value="1"/>
</dbReference>
<reference evidence="3" key="1">
    <citation type="submission" date="2017-05" db="UniProtKB">
        <authorList>
            <consortium name="EnsemblMetazoa"/>
        </authorList>
    </citation>
    <scope>IDENTIFICATION</scope>
</reference>
<dbReference type="AlphaFoldDB" id="A0A1X7TB75"/>
<protein>
    <recommendedName>
        <fullName evidence="2">Fibronectin type-III domain-containing protein</fullName>
    </recommendedName>
</protein>
<proteinExistence type="predicted"/>
<feature type="compositionally biased region" description="Polar residues" evidence="1">
    <location>
        <begin position="472"/>
        <end position="483"/>
    </location>
</feature>
<accession>A0A1X7TB75</accession>
<feature type="domain" description="Fibronectin type-III" evidence="2">
    <location>
        <begin position="149"/>
        <end position="239"/>
    </location>
</feature>